<dbReference type="EMBL" id="BIFS01000001">
    <property type="protein sequence ID" value="GCE17721.1"/>
    <property type="molecule type" value="Genomic_DNA"/>
</dbReference>
<dbReference type="Pfam" id="PF03104">
    <property type="entry name" value="DNA_pol_B_exo1"/>
    <property type="match status" value="1"/>
</dbReference>
<evidence type="ECO:0000313" key="11">
    <source>
        <dbReference type="Proteomes" id="UP000287188"/>
    </source>
</evidence>
<evidence type="ECO:0000313" key="10">
    <source>
        <dbReference type="EMBL" id="GCE17721.1"/>
    </source>
</evidence>
<keyword evidence="4" id="KW-0548">Nucleotidyltransferase</keyword>
<evidence type="ECO:0000259" key="8">
    <source>
        <dbReference type="Pfam" id="PF00136"/>
    </source>
</evidence>
<dbReference type="Gene3D" id="3.30.420.10">
    <property type="entry name" value="Ribonuclease H-like superfamily/Ribonuclease H"/>
    <property type="match status" value="1"/>
</dbReference>
<dbReference type="InterPro" id="IPR023211">
    <property type="entry name" value="DNA_pol_palm_dom_sf"/>
</dbReference>
<feature type="domain" description="DNA-directed DNA polymerase family B exonuclease" evidence="9">
    <location>
        <begin position="17"/>
        <end position="124"/>
    </location>
</feature>
<keyword evidence="11" id="KW-1185">Reference proteome</keyword>
<dbReference type="Proteomes" id="UP000287188">
    <property type="component" value="Unassembled WGS sequence"/>
</dbReference>
<dbReference type="GO" id="GO:0003887">
    <property type="term" value="F:DNA-directed DNA polymerase activity"/>
    <property type="evidence" value="ECO:0007669"/>
    <property type="project" value="UniProtKB-KW"/>
</dbReference>
<dbReference type="Pfam" id="PF00136">
    <property type="entry name" value="DNA_pol_B"/>
    <property type="match status" value="1"/>
</dbReference>
<keyword evidence="6" id="KW-0238">DNA-binding</keyword>
<dbReference type="Gene3D" id="1.10.132.60">
    <property type="entry name" value="DNA polymerase family B, C-terminal domain"/>
    <property type="match status" value="1"/>
</dbReference>
<name>A0A402AF43_9CHLR</name>
<keyword evidence="5" id="KW-0239">DNA-directed DNA polymerase</keyword>
<evidence type="ECO:0000256" key="5">
    <source>
        <dbReference type="ARBA" id="ARBA00022932"/>
    </source>
</evidence>
<dbReference type="InterPro" id="IPR043502">
    <property type="entry name" value="DNA/RNA_pol_sf"/>
</dbReference>
<feature type="domain" description="DNA-directed DNA polymerase family B multifunctional" evidence="8">
    <location>
        <begin position="268"/>
        <end position="564"/>
    </location>
</feature>
<evidence type="ECO:0000256" key="7">
    <source>
        <dbReference type="ARBA" id="ARBA00049244"/>
    </source>
</evidence>
<evidence type="ECO:0000256" key="4">
    <source>
        <dbReference type="ARBA" id="ARBA00022695"/>
    </source>
</evidence>
<protein>
    <recommendedName>
        <fullName evidence="2">DNA-directed DNA polymerase</fullName>
        <ecNumber evidence="2">2.7.7.7</ecNumber>
    </recommendedName>
</protein>
<evidence type="ECO:0000256" key="6">
    <source>
        <dbReference type="ARBA" id="ARBA00023125"/>
    </source>
</evidence>
<dbReference type="PRINTS" id="PR00106">
    <property type="entry name" value="DNAPOLB"/>
</dbReference>
<dbReference type="InterPro" id="IPR006133">
    <property type="entry name" value="DNA-dir_DNA_pol_B_exonuc"/>
</dbReference>
<dbReference type="SUPFAM" id="SSF53098">
    <property type="entry name" value="Ribonuclease H-like"/>
    <property type="match status" value="1"/>
</dbReference>
<dbReference type="AlphaFoldDB" id="A0A402AF43"/>
<dbReference type="PANTHER" id="PTHR10322:SF23">
    <property type="entry name" value="DNA POLYMERASE DELTA CATALYTIC SUBUNIT"/>
    <property type="match status" value="1"/>
</dbReference>
<proteinExistence type="inferred from homology"/>
<dbReference type="InterPro" id="IPR006134">
    <property type="entry name" value="DNA-dir_DNA_pol_B_multi_dom"/>
</dbReference>
<dbReference type="GO" id="GO:0000166">
    <property type="term" value="F:nucleotide binding"/>
    <property type="evidence" value="ECO:0007669"/>
    <property type="project" value="InterPro"/>
</dbReference>
<dbReference type="InterPro" id="IPR050240">
    <property type="entry name" value="DNA_pol_type-B"/>
</dbReference>
<sequence>MRDNRGFERILEASTPEEEAQLIYELCALIRERDPDVIENHNLFGFDLPFLEHRALVHRIPLEVGRAGGHMVLESYSETLAVGPEARKRNRFSVAGRELIDTLDAVRRHDFVVRDIPSYGLKEVAKYFGLASPKRVYIEGADIFETYQKNPELVRRYALDDVTEVDGLSRRLLGAPFALAGMAPRRYERLASAGPAMGILEPILVRSYLRRGEALPYQAAQQSAEAGLHEGGAVHLFASGIAEQVVKADVASLYPSLMRTFRIGPSCDRLGIFLNILGRLTDLRLEHKEQARRARRNSVESNHHGATQAAMKILINAAYGYMGAGSMALFADGRAAGEVTRRGRAVLNSILDALRQRGMALIEADTDGVYFAVPKGWNAAQELELVNAIGSELPDGIRLEYEGRYRAMLSHEVKNYALLTYDNRLLVHGVALRSSRAEPFGERFLHKALNCVMVGDVVGVRNAYLETVSDLRNRRLPASDLVTRVKLSKSPETYLAARNNHQEPAYEALLKAGRNHWHVGERVRFYRTRKGYVWLPDETEEATIVTDWREQADGKVAPQKTTVLVTHHDIANRRDYDVEHYVQVLRNSYAARLSKAFSKEAFELLFRVEQQPSLFDVDPPIENIEPLWIRHKA</sequence>
<organism evidence="10 11">
    <name type="scientific">Dictyobacter kobayashii</name>
    <dbReference type="NCBI Taxonomy" id="2014872"/>
    <lineage>
        <taxon>Bacteria</taxon>
        <taxon>Bacillati</taxon>
        <taxon>Chloroflexota</taxon>
        <taxon>Ktedonobacteria</taxon>
        <taxon>Ktedonobacterales</taxon>
        <taxon>Dictyobacteraceae</taxon>
        <taxon>Dictyobacter</taxon>
    </lineage>
</organism>
<dbReference type="InterPro" id="IPR036397">
    <property type="entry name" value="RNaseH_sf"/>
</dbReference>
<evidence type="ECO:0000259" key="9">
    <source>
        <dbReference type="Pfam" id="PF03104"/>
    </source>
</evidence>
<dbReference type="EC" id="2.7.7.7" evidence="2"/>
<comment type="similarity">
    <text evidence="1">Belongs to the DNA polymerase type-B family.</text>
</comment>
<dbReference type="GO" id="GO:0003677">
    <property type="term" value="F:DNA binding"/>
    <property type="evidence" value="ECO:0007669"/>
    <property type="project" value="UniProtKB-KW"/>
</dbReference>
<dbReference type="SUPFAM" id="SSF56672">
    <property type="entry name" value="DNA/RNA polymerases"/>
    <property type="match status" value="1"/>
</dbReference>
<evidence type="ECO:0000256" key="3">
    <source>
        <dbReference type="ARBA" id="ARBA00022679"/>
    </source>
</evidence>
<reference evidence="11" key="1">
    <citation type="submission" date="2018-12" db="EMBL/GenBank/DDBJ databases">
        <title>Tengunoibacter tsumagoiensis gen. nov., sp. nov., Dictyobacter kobayashii sp. nov., D. alpinus sp. nov., and D. joshuensis sp. nov. and description of Dictyobacteraceae fam. nov. within the order Ktedonobacterales isolated from Tengu-no-mugimeshi.</title>
        <authorList>
            <person name="Wang C.M."/>
            <person name="Zheng Y."/>
            <person name="Sakai Y."/>
            <person name="Toyoda A."/>
            <person name="Minakuchi Y."/>
            <person name="Abe K."/>
            <person name="Yokota A."/>
            <person name="Yabe S."/>
        </authorList>
    </citation>
    <scope>NUCLEOTIDE SEQUENCE [LARGE SCALE GENOMIC DNA]</scope>
    <source>
        <strain evidence="11">Uno11</strain>
    </source>
</reference>
<dbReference type="InterPro" id="IPR006172">
    <property type="entry name" value="DNA-dir_DNA_pol_B"/>
</dbReference>
<comment type="caution">
    <text evidence="10">The sequence shown here is derived from an EMBL/GenBank/DDBJ whole genome shotgun (WGS) entry which is preliminary data.</text>
</comment>
<dbReference type="InterPro" id="IPR042087">
    <property type="entry name" value="DNA_pol_B_thumb"/>
</dbReference>
<dbReference type="PANTHER" id="PTHR10322">
    <property type="entry name" value="DNA POLYMERASE CATALYTIC SUBUNIT"/>
    <property type="match status" value="1"/>
</dbReference>
<evidence type="ECO:0000256" key="2">
    <source>
        <dbReference type="ARBA" id="ARBA00012417"/>
    </source>
</evidence>
<keyword evidence="3" id="KW-0808">Transferase</keyword>
<dbReference type="SMART" id="SM00486">
    <property type="entry name" value="POLBc"/>
    <property type="match status" value="1"/>
</dbReference>
<accession>A0A402AF43</accession>
<dbReference type="InterPro" id="IPR012337">
    <property type="entry name" value="RNaseH-like_sf"/>
</dbReference>
<dbReference type="Gene3D" id="3.90.1600.10">
    <property type="entry name" value="Palm domain of DNA polymerase"/>
    <property type="match status" value="1"/>
</dbReference>
<dbReference type="RefSeq" id="WP_246035301.1">
    <property type="nucleotide sequence ID" value="NZ_BIFS01000001.1"/>
</dbReference>
<comment type="catalytic activity">
    <reaction evidence="7">
        <text>DNA(n) + a 2'-deoxyribonucleoside 5'-triphosphate = DNA(n+1) + diphosphate</text>
        <dbReference type="Rhea" id="RHEA:22508"/>
        <dbReference type="Rhea" id="RHEA-COMP:17339"/>
        <dbReference type="Rhea" id="RHEA-COMP:17340"/>
        <dbReference type="ChEBI" id="CHEBI:33019"/>
        <dbReference type="ChEBI" id="CHEBI:61560"/>
        <dbReference type="ChEBI" id="CHEBI:173112"/>
        <dbReference type="EC" id="2.7.7.7"/>
    </reaction>
</comment>
<evidence type="ECO:0000256" key="1">
    <source>
        <dbReference type="ARBA" id="ARBA00005755"/>
    </source>
</evidence>
<gene>
    <name evidence="10" type="ORF">KDK_15210</name>
</gene>